<dbReference type="RefSeq" id="WP_345211428.1">
    <property type="nucleotide sequence ID" value="NZ_BAABFT010000005.1"/>
</dbReference>
<reference evidence="4" key="1">
    <citation type="journal article" date="2019" name="Int. J. Syst. Evol. Microbiol.">
        <title>The Global Catalogue of Microorganisms (GCM) 10K type strain sequencing project: providing services to taxonomists for standard genome sequencing and annotation.</title>
        <authorList>
            <consortium name="The Broad Institute Genomics Platform"/>
            <consortium name="The Broad Institute Genome Sequencing Center for Infectious Disease"/>
            <person name="Wu L."/>
            <person name="Ma J."/>
        </authorList>
    </citation>
    <scope>NUCLEOTIDE SEQUENCE [LARGE SCALE GENOMIC DNA]</scope>
    <source>
        <strain evidence="4">JCM 17705</strain>
    </source>
</reference>
<accession>A0ABP8GGK0</accession>
<dbReference type="EMBL" id="BAABFT010000005">
    <property type="protein sequence ID" value="GAA4323857.1"/>
    <property type="molecule type" value="Genomic_DNA"/>
</dbReference>
<keyword evidence="2" id="KW-0732">Signal</keyword>
<proteinExistence type="predicted"/>
<comment type="caution">
    <text evidence="3">The sequence shown here is derived from an EMBL/GenBank/DDBJ whole genome shotgun (WGS) entry which is preliminary data.</text>
</comment>
<name>A0ABP8GGK0_9SPHI</name>
<sequence>MYKRIIPIAVLFSLIISASKAQENKTIDQAVPEHALTHAGEIVGRLRPVILNYGKTKPVLKFGLDITATKETLPEIITNVPVWKTRGKNNYYSVNEPALDVQQLVSILTAALQEQMTKLTALTMEVEQLKNEIDAAQNPTTKLK</sequence>
<feature type="signal peptide" evidence="2">
    <location>
        <begin position="1"/>
        <end position="21"/>
    </location>
</feature>
<evidence type="ECO:0008006" key="5">
    <source>
        <dbReference type="Google" id="ProtNLM"/>
    </source>
</evidence>
<feature type="chain" id="PRO_5047358248" description="Endosialidase-like protein" evidence="2">
    <location>
        <begin position="22"/>
        <end position="144"/>
    </location>
</feature>
<keyword evidence="1" id="KW-0175">Coiled coil</keyword>
<protein>
    <recommendedName>
        <fullName evidence="5">Endosialidase-like protein</fullName>
    </recommendedName>
</protein>
<evidence type="ECO:0000313" key="3">
    <source>
        <dbReference type="EMBL" id="GAA4323857.1"/>
    </source>
</evidence>
<organism evidence="3 4">
    <name type="scientific">Mucilaginibacter gynuensis</name>
    <dbReference type="NCBI Taxonomy" id="1302236"/>
    <lineage>
        <taxon>Bacteria</taxon>
        <taxon>Pseudomonadati</taxon>
        <taxon>Bacteroidota</taxon>
        <taxon>Sphingobacteriia</taxon>
        <taxon>Sphingobacteriales</taxon>
        <taxon>Sphingobacteriaceae</taxon>
        <taxon>Mucilaginibacter</taxon>
    </lineage>
</organism>
<evidence type="ECO:0000256" key="2">
    <source>
        <dbReference type="SAM" id="SignalP"/>
    </source>
</evidence>
<evidence type="ECO:0000313" key="4">
    <source>
        <dbReference type="Proteomes" id="UP001500582"/>
    </source>
</evidence>
<gene>
    <name evidence="3" type="ORF">GCM10023149_25080</name>
</gene>
<keyword evidence="4" id="KW-1185">Reference proteome</keyword>
<evidence type="ECO:0000256" key="1">
    <source>
        <dbReference type="SAM" id="Coils"/>
    </source>
</evidence>
<dbReference type="Proteomes" id="UP001500582">
    <property type="component" value="Unassembled WGS sequence"/>
</dbReference>
<feature type="coiled-coil region" evidence="1">
    <location>
        <begin position="112"/>
        <end position="139"/>
    </location>
</feature>